<evidence type="ECO:0000313" key="4">
    <source>
        <dbReference type="Proteomes" id="UP000256964"/>
    </source>
</evidence>
<dbReference type="Proteomes" id="UP000256964">
    <property type="component" value="Unassembled WGS sequence"/>
</dbReference>
<evidence type="ECO:0000313" key="3">
    <source>
        <dbReference type="EMBL" id="RDX47186.1"/>
    </source>
</evidence>
<dbReference type="CDD" id="cd18186">
    <property type="entry name" value="BTB_POZ_ZBTB_KLHL-like"/>
    <property type="match status" value="1"/>
</dbReference>
<feature type="domain" description="BTB" evidence="2">
    <location>
        <begin position="39"/>
        <end position="150"/>
    </location>
</feature>
<dbReference type="STRING" id="139420.A0A371D3Q9"/>
<sequence length="345" mass="37861">MSLAAEGKRSRTPETSDSAAEFAKKKKTPCRGEVWFDDGNLIITTGDTMFKLYKGLLAAQSPVFAGMFAVADSNSGPLSGDTSQVELHDSPEDMTHLLRALLPRMNVSKQENSGKKTYTFAQLSALVRLAHKYEIDDIQNEALSVLKTQFAYDLKNPWLCDGEKAFNMPNPACAIEVIHLARLTDTPALLPFAFYMCATIGGKTAEGWRREDGTTVYLSQEDLKRFIDGSMRLARKADELVSSIADIILGAGARCAPTCRDQCHTSLTAIHQGFLAARGDEIPDTPFFWLDTITDLYKQHPCCAPSTASFLSGTMVRCGVSLWFTLPGIFGLPADEMNRLLAMLP</sequence>
<dbReference type="OrthoDB" id="3204157at2759"/>
<feature type="compositionally biased region" description="Basic and acidic residues" evidence="1">
    <location>
        <begin position="1"/>
        <end position="14"/>
    </location>
</feature>
<dbReference type="AlphaFoldDB" id="A0A371D3Q9"/>
<organism evidence="3 4">
    <name type="scientific">Lentinus brumalis</name>
    <dbReference type="NCBI Taxonomy" id="2498619"/>
    <lineage>
        <taxon>Eukaryota</taxon>
        <taxon>Fungi</taxon>
        <taxon>Dikarya</taxon>
        <taxon>Basidiomycota</taxon>
        <taxon>Agaricomycotina</taxon>
        <taxon>Agaricomycetes</taxon>
        <taxon>Polyporales</taxon>
        <taxon>Polyporaceae</taxon>
        <taxon>Lentinus</taxon>
    </lineage>
</organism>
<name>A0A371D3Q9_9APHY</name>
<dbReference type="Gene3D" id="3.30.710.10">
    <property type="entry name" value="Potassium Channel Kv1.1, Chain A"/>
    <property type="match status" value="1"/>
</dbReference>
<evidence type="ECO:0000259" key="2">
    <source>
        <dbReference type="SMART" id="SM00225"/>
    </source>
</evidence>
<proteinExistence type="predicted"/>
<accession>A0A371D3Q9</accession>
<dbReference type="InterPro" id="IPR011333">
    <property type="entry name" value="SKP1/BTB/POZ_sf"/>
</dbReference>
<gene>
    <name evidence="3" type="ORF">OH76DRAFT_1406048</name>
</gene>
<dbReference type="SMART" id="SM00225">
    <property type="entry name" value="BTB"/>
    <property type="match status" value="1"/>
</dbReference>
<feature type="region of interest" description="Disordered" evidence="1">
    <location>
        <begin position="1"/>
        <end position="24"/>
    </location>
</feature>
<evidence type="ECO:0000256" key="1">
    <source>
        <dbReference type="SAM" id="MobiDB-lite"/>
    </source>
</evidence>
<keyword evidence="4" id="KW-1185">Reference proteome</keyword>
<dbReference type="EMBL" id="KZ857420">
    <property type="protein sequence ID" value="RDX47186.1"/>
    <property type="molecule type" value="Genomic_DNA"/>
</dbReference>
<dbReference type="InterPro" id="IPR000210">
    <property type="entry name" value="BTB/POZ_dom"/>
</dbReference>
<protein>
    <recommendedName>
        <fullName evidence="2">BTB domain-containing protein</fullName>
    </recommendedName>
</protein>
<reference evidence="3 4" key="1">
    <citation type="journal article" date="2018" name="Biotechnol. Biofuels">
        <title>Integrative visual omics of the white-rot fungus Polyporus brumalis exposes the biotechnological potential of its oxidative enzymes for delignifying raw plant biomass.</title>
        <authorList>
            <person name="Miyauchi S."/>
            <person name="Rancon A."/>
            <person name="Drula E."/>
            <person name="Hage H."/>
            <person name="Chaduli D."/>
            <person name="Favel A."/>
            <person name="Grisel S."/>
            <person name="Henrissat B."/>
            <person name="Herpoel-Gimbert I."/>
            <person name="Ruiz-Duenas F.J."/>
            <person name="Chevret D."/>
            <person name="Hainaut M."/>
            <person name="Lin J."/>
            <person name="Wang M."/>
            <person name="Pangilinan J."/>
            <person name="Lipzen A."/>
            <person name="Lesage-Meessen L."/>
            <person name="Navarro D."/>
            <person name="Riley R."/>
            <person name="Grigoriev I.V."/>
            <person name="Zhou S."/>
            <person name="Raouche S."/>
            <person name="Rosso M.N."/>
        </authorList>
    </citation>
    <scope>NUCLEOTIDE SEQUENCE [LARGE SCALE GENOMIC DNA]</scope>
    <source>
        <strain evidence="3 4">BRFM 1820</strain>
    </source>
</reference>